<organism evidence="7 8">
    <name type="scientific">Agrobacterium genomosp. 13 str. CFBP 6927</name>
    <dbReference type="NCBI Taxonomy" id="1183428"/>
    <lineage>
        <taxon>Bacteria</taxon>
        <taxon>Pseudomonadati</taxon>
        <taxon>Pseudomonadota</taxon>
        <taxon>Alphaproteobacteria</taxon>
        <taxon>Hyphomicrobiales</taxon>
        <taxon>Rhizobiaceae</taxon>
        <taxon>Rhizobium/Agrobacterium group</taxon>
        <taxon>Agrobacterium</taxon>
        <taxon>Agrobacterium tumefaciens complex</taxon>
    </lineage>
</organism>
<dbReference type="PIRSF" id="PIRSF000398">
    <property type="entry name" value="M_m6A_EcoRV"/>
    <property type="match status" value="1"/>
</dbReference>
<dbReference type="InterPro" id="IPR023095">
    <property type="entry name" value="Ade_MeTrfase_dom_2"/>
</dbReference>
<accession>A0ABM9VE32</accession>
<keyword evidence="8" id="KW-1185">Reference proteome</keyword>
<proteinExistence type="inferred from homology"/>
<reference evidence="7 8" key="1">
    <citation type="submission" date="2016-01" db="EMBL/GenBank/DDBJ databases">
        <authorList>
            <person name="Regsiter A."/>
            <person name="william w."/>
        </authorList>
    </citation>
    <scope>NUCLEOTIDE SEQUENCE [LARGE SCALE GENOMIC DNA]</scope>
    <source>
        <strain evidence="7 8">CFBP 6927</strain>
    </source>
</reference>
<evidence type="ECO:0000256" key="2">
    <source>
        <dbReference type="ARBA" id="ARBA00011900"/>
    </source>
</evidence>
<keyword evidence="4 7" id="KW-0808">Transferase</keyword>
<dbReference type="GO" id="GO:0009007">
    <property type="term" value="F:site-specific DNA-methyltransferase (adenine-specific) activity"/>
    <property type="evidence" value="ECO:0007669"/>
    <property type="project" value="UniProtKB-EC"/>
</dbReference>
<evidence type="ECO:0000313" key="7">
    <source>
        <dbReference type="EMBL" id="CUX24288.1"/>
    </source>
</evidence>
<dbReference type="NCBIfam" id="TIGR00571">
    <property type="entry name" value="dam"/>
    <property type="match status" value="1"/>
</dbReference>
<gene>
    <name evidence="7" type="ORF">AGR13a_Cc240039</name>
</gene>
<dbReference type="InterPro" id="IPR012263">
    <property type="entry name" value="M_m6A_EcoRV"/>
</dbReference>
<dbReference type="PRINTS" id="PR00505">
    <property type="entry name" value="D12N6MTFRASE"/>
</dbReference>
<dbReference type="Gene3D" id="3.40.50.150">
    <property type="entry name" value="Vaccinia Virus protein VP39"/>
    <property type="match status" value="1"/>
</dbReference>
<keyword evidence="3 7" id="KW-0489">Methyltransferase</keyword>
<sequence length="299" mass="34339">MHSDLCRLRIIANYKTVSHDHRLKALVLHSLSPPISPLIRWAGSKRASITSIAAFYPGNHYEYVEPFCGSAALFTAVNPTRSILSDANPRLINFYEQIKQNPSELHDRYSKIQFSKENYYEVRNLYNKCSEKIDQGAYFLFLNQYCFNGLYRTNLKGEFNVPFSGVKNAKHISKDRILQHSLKLQGATLRTGDFEAIIDDYISEKTFLFVDPPYANRDGTIFTEYGSTLFGLTDLERLMKQLRKLDRRGGKFVLTYDSSLPALVHLETSWRRELLTVRRNVSGFASARKTVDEILVSNT</sequence>
<dbReference type="SUPFAM" id="SSF53335">
    <property type="entry name" value="S-adenosyl-L-methionine-dependent methyltransferases"/>
    <property type="match status" value="1"/>
</dbReference>
<comment type="catalytic activity">
    <reaction evidence="6">
        <text>a 2'-deoxyadenosine in DNA + S-adenosyl-L-methionine = an N(6)-methyl-2'-deoxyadenosine in DNA + S-adenosyl-L-homocysteine + H(+)</text>
        <dbReference type="Rhea" id="RHEA:15197"/>
        <dbReference type="Rhea" id="RHEA-COMP:12418"/>
        <dbReference type="Rhea" id="RHEA-COMP:12419"/>
        <dbReference type="ChEBI" id="CHEBI:15378"/>
        <dbReference type="ChEBI" id="CHEBI:57856"/>
        <dbReference type="ChEBI" id="CHEBI:59789"/>
        <dbReference type="ChEBI" id="CHEBI:90615"/>
        <dbReference type="ChEBI" id="CHEBI:90616"/>
        <dbReference type="EC" id="2.1.1.72"/>
    </reaction>
</comment>
<dbReference type="GO" id="GO:0032259">
    <property type="term" value="P:methylation"/>
    <property type="evidence" value="ECO:0007669"/>
    <property type="project" value="UniProtKB-KW"/>
</dbReference>
<evidence type="ECO:0000256" key="3">
    <source>
        <dbReference type="ARBA" id="ARBA00022603"/>
    </source>
</evidence>
<dbReference type="PANTHER" id="PTHR30481">
    <property type="entry name" value="DNA ADENINE METHYLASE"/>
    <property type="match status" value="1"/>
</dbReference>
<dbReference type="PANTHER" id="PTHR30481:SF3">
    <property type="entry name" value="DNA ADENINE METHYLASE"/>
    <property type="match status" value="1"/>
</dbReference>
<evidence type="ECO:0000256" key="5">
    <source>
        <dbReference type="ARBA" id="ARBA00022691"/>
    </source>
</evidence>
<dbReference type="EC" id="2.1.1.72" evidence="2"/>
<evidence type="ECO:0000256" key="1">
    <source>
        <dbReference type="ARBA" id="ARBA00006594"/>
    </source>
</evidence>
<protein>
    <recommendedName>
        <fullName evidence="2">site-specific DNA-methyltransferase (adenine-specific)</fullName>
        <ecNumber evidence="2">2.1.1.72</ecNumber>
    </recommendedName>
</protein>
<keyword evidence="5" id="KW-0949">S-adenosyl-L-methionine</keyword>
<evidence type="ECO:0000256" key="6">
    <source>
        <dbReference type="ARBA" id="ARBA00047942"/>
    </source>
</evidence>
<dbReference type="Proteomes" id="UP000191812">
    <property type="component" value="Unassembled WGS sequence"/>
</dbReference>
<evidence type="ECO:0000256" key="4">
    <source>
        <dbReference type="ARBA" id="ARBA00022679"/>
    </source>
</evidence>
<evidence type="ECO:0000313" key="8">
    <source>
        <dbReference type="Proteomes" id="UP000191812"/>
    </source>
</evidence>
<dbReference type="Pfam" id="PF02086">
    <property type="entry name" value="MethyltransfD12"/>
    <property type="match status" value="1"/>
</dbReference>
<comment type="similarity">
    <text evidence="1">Belongs to the N(4)/N(6)-methyltransferase family.</text>
</comment>
<dbReference type="InterPro" id="IPR012327">
    <property type="entry name" value="MeTrfase_D12"/>
</dbReference>
<dbReference type="InterPro" id="IPR029063">
    <property type="entry name" value="SAM-dependent_MTases_sf"/>
</dbReference>
<dbReference type="EMBL" id="FBWH01000017">
    <property type="protein sequence ID" value="CUX24288.1"/>
    <property type="molecule type" value="Genomic_DNA"/>
</dbReference>
<dbReference type="Gene3D" id="1.10.1020.10">
    <property type="entry name" value="Adenine-specific Methyltransferase, Domain 2"/>
    <property type="match status" value="1"/>
</dbReference>
<name>A0ABM9VE32_9HYPH</name>
<comment type="caution">
    <text evidence="7">The sequence shown here is derived from an EMBL/GenBank/DDBJ whole genome shotgun (WGS) entry which is preliminary data.</text>
</comment>